<dbReference type="GeneID" id="96901150"/>
<keyword evidence="1" id="KW-0472">Membrane</keyword>
<reference key="2">
    <citation type="submission" date="2011-08" db="EMBL/GenBank/DDBJ databases">
        <title>Genome sequence of Naumovozyma castellii.</title>
        <authorList>
            <person name="Gordon J.L."/>
            <person name="Armisen D."/>
            <person name="Proux-Wera E."/>
            <person name="OhEigeartaigh S.S."/>
            <person name="Byrne K.P."/>
            <person name="Wolfe K.H."/>
        </authorList>
    </citation>
    <scope>NUCLEOTIDE SEQUENCE</scope>
    <source>
        <strain>Type strain:CBS 4309</strain>
    </source>
</reference>
<dbReference type="Proteomes" id="UP000001640">
    <property type="component" value="Chromosome 1"/>
</dbReference>
<dbReference type="InParanoid" id="G0V873"/>
<dbReference type="PIRSF" id="PIRSF008756">
    <property type="entry name" value="P_tr_PHO88"/>
    <property type="match status" value="1"/>
</dbReference>
<evidence type="ECO:0000313" key="3">
    <source>
        <dbReference type="Proteomes" id="UP000001640"/>
    </source>
</evidence>
<dbReference type="GO" id="GO:0005739">
    <property type="term" value="C:mitochondrion"/>
    <property type="evidence" value="ECO:0007669"/>
    <property type="project" value="TreeGrafter"/>
</dbReference>
<dbReference type="PANTHER" id="PTHR28112">
    <property type="entry name" value="SRP-INDEPENDENT TARGETING PROTEIN 3"/>
    <property type="match status" value="1"/>
</dbReference>
<dbReference type="FunCoup" id="G0V873">
    <property type="interactions" value="270"/>
</dbReference>
<dbReference type="PANTHER" id="PTHR28112:SF1">
    <property type="entry name" value="SRP-INDEPENDENT TARGETING PROTEIN 3"/>
    <property type="match status" value="1"/>
</dbReference>
<evidence type="ECO:0000256" key="1">
    <source>
        <dbReference type="SAM" id="Phobius"/>
    </source>
</evidence>
<keyword evidence="1" id="KW-1133">Transmembrane helix</keyword>
<organism evidence="2 3">
    <name type="scientific">Naumovozyma castellii</name>
    <name type="common">Yeast</name>
    <name type="synonym">Saccharomyces castellii</name>
    <dbReference type="NCBI Taxonomy" id="27288"/>
    <lineage>
        <taxon>Eukaryota</taxon>
        <taxon>Fungi</taxon>
        <taxon>Dikarya</taxon>
        <taxon>Ascomycota</taxon>
        <taxon>Saccharomycotina</taxon>
        <taxon>Saccharomycetes</taxon>
        <taxon>Saccharomycetales</taxon>
        <taxon>Saccharomycetaceae</taxon>
        <taxon>Naumovozyma</taxon>
    </lineage>
</organism>
<name>G0V873_NAUCA</name>
<feature type="transmembrane region" description="Helical" evidence="1">
    <location>
        <begin position="28"/>
        <end position="47"/>
    </location>
</feature>
<dbReference type="OMA" id="NMDYDKG"/>
<dbReference type="RefSeq" id="XP_003674052.1">
    <property type="nucleotide sequence ID" value="XM_003674004.1"/>
</dbReference>
<dbReference type="OrthoDB" id="18139at2759"/>
<dbReference type="GO" id="GO:0005783">
    <property type="term" value="C:endoplasmic reticulum"/>
    <property type="evidence" value="ECO:0007669"/>
    <property type="project" value="InterPro"/>
</dbReference>
<dbReference type="EMBL" id="HE576752">
    <property type="protein sequence ID" value="CCC67671.1"/>
    <property type="molecule type" value="Genomic_DNA"/>
</dbReference>
<dbReference type="Pfam" id="PF10032">
    <property type="entry name" value="Pho88"/>
    <property type="match status" value="1"/>
</dbReference>
<reference evidence="2 3" key="1">
    <citation type="journal article" date="2011" name="Proc. Natl. Acad. Sci. U.S.A.">
        <title>Evolutionary erosion of yeast sex chromosomes by mating-type switching accidents.</title>
        <authorList>
            <person name="Gordon J.L."/>
            <person name="Armisen D."/>
            <person name="Proux-Wera E."/>
            <person name="Oheigeartaigh S.S."/>
            <person name="Byrne K.P."/>
            <person name="Wolfe K.H."/>
        </authorList>
    </citation>
    <scope>NUCLEOTIDE SEQUENCE [LARGE SCALE GENOMIC DNA]</scope>
    <source>
        <strain evidence="3">ATCC 76901 / BCRC 22586 / CBS 4309 / NBRC 1992 / NRRL Y-12630</strain>
    </source>
</reference>
<protein>
    <submittedName>
        <fullName evidence="2">Uncharacterized protein</fullName>
    </submittedName>
</protein>
<dbReference type="GO" id="GO:0045047">
    <property type="term" value="P:protein targeting to ER"/>
    <property type="evidence" value="ECO:0007669"/>
    <property type="project" value="InterPro"/>
</dbReference>
<gene>
    <name evidence="2" type="primary">NCAS0A11130</name>
    <name evidence="2" type="ordered locus">NCAS_0A11130</name>
</gene>
<sequence length="189" mass="21325">MNPLVTNVIIMLVMMQISRRLDMEDPTIVFYVRILYCSSIFITWVVYQLTRRKIVAKNDLTTIKYVTPGNSFLGEKEKLEVTTVRDYDLKDIDGSIKSIYTGLAMMGFMHLYMKYTNPLFMQIISPVKGAFENNQVKIHLFGKPAVGDLKRPFNAGGMMAAFSSNAVKTDKKSVADAERAGNGGFKKDN</sequence>
<keyword evidence="3" id="KW-1185">Reference proteome</keyword>
<dbReference type="KEGG" id="ncs:NCAS_0A11130"/>
<evidence type="ECO:0000313" key="2">
    <source>
        <dbReference type="EMBL" id="CCC67671.1"/>
    </source>
</evidence>
<accession>G0V873</accession>
<dbReference type="eggNOG" id="KOG4554">
    <property type="taxonomic scope" value="Eukaryota"/>
</dbReference>
<proteinExistence type="predicted"/>
<dbReference type="HOGENOM" id="CLU_099163_0_0_1"/>
<dbReference type="AlphaFoldDB" id="G0V873"/>
<dbReference type="InterPro" id="IPR012098">
    <property type="entry name" value="SND3_fun"/>
</dbReference>
<keyword evidence="1" id="KW-0812">Transmembrane</keyword>